<sequence length="69" mass="8161">MSKTERILSLITELQTGKYVLVKEHRDKYQLSESTAQRDFRYAIDYLNKLGGSVKMGRDTDKNVRYWSE</sequence>
<name>A0A059PAB6_9CAUD</name>
<dbReference type="RefSeq" id="YP_009044985.1">
    <property type="nucleotide sequence ID" value="NC_024390.1"/>
</dbReference>
<dbReference type="KEGG" id="vg:19736102"/>
<dbReference type="EMBL" id="KC013022">
    <property type="protein sequence ID" value="AFY98242.1"/>
    <property type="molecule type" value="Genomic_DNA"/>
</dbReference>
<keyword evidence="2" id="KW-1185">Reference proteome</keyword>
<reference evidence="1 2" key="1">
    <citation type="journal article" date="2014" name="Int. J. Food Microbiol.">
        <title>Sequence and comparative analysis of Leuconostoc dairy bacteriophages.</title>
        <authorList>
            <person name="Kot W."/>
            <person name="Hansen L.H."/>
            <person name="Neve H."/>
            <person name="Hammer K."/>
            <person name="Jacobsen S."/>
            <person name="Pedersen P.D."/>
            <person name="Sorensen S.J."/>
            <person name="Heller K.J."/>
            <person name="Vogensen F.K."/>
        </authorList>
    </citation>
    <scope>NUCLEOTIDE SEQUENCE [LARGE SCALE GENOMIC DNA]</scope>
</reference>
<evidence type="ECO:0000313" key="2">
    <source>
        <dbReference type="Proteomes" id="UP000201275"/>
    </source>
</evidence>
<dbReference type="GeneID" id="19736102"/>
<accession>A0A059PAB6</accession>
<proteinExistence type="predicted"/>
<evidence type="ECO:0000313" key="1">
    <source>
        <dbReference type="EMBL" id="AFY98242.1"/>
    </source>
</evidence>
<dbReference type="OrthoDB" id="21933at10239"/>
<dbReference type="Proteomes" id="UP000201275">
    <property type="component" value="Segment"/>
</dbReference>
<protein>
    <submittedName>
        <fullName evidence="1">Putative transcriptional regulator</fullName>
    </submittedName>
</protein>
<organism evidence="1 2">
    <name type="scientific">Leuconostoc phage LN03</name>
    <dbReference type="NCBI Taxonomy" id="1262515"/>
    <lineage>
        <taxon>Viruses</taxon>
        <taxon>Duplodnaviria</taxon>
        <taxon>Heunggongvirae</taxon>
        <taxon>Uroviricota</taxon>
        <taxon>Caudoviricetes</taxon>
        <taxon>Mccleskeyvirinae</taxon>
        <taxon>Limdunavirus</taxon>
        <taxon>Limdunavirus LN03</taxon>
    </lineage>
</organism>
<gene>
    <name evidence="1" type="ORF">phiLN03_031</name>
</gene>